<organism evidence="2">
    <name type="scientific">marine sediment metagenome</name>
    <dbReference type="NCBI Taxonomy" id="412755"/>
    <lineage>
        <taxon>unclassified sequences</taxon>
        <taxon>metagenomes</taxon>
        <taxon>ecological metagenomes</taxon>
    </lineage>
</organism>
<comment type="caution">
    <text evidence="2">The sequence shown here is derived from an EMBL/GenBank/DDBJ whole genome shotgun (WGS) entry which is preliminary data.</text>
</comment>
<accession>A0A0F9TEC0</accession>
<feature type="region of interest" description="Disordered" evidence="1">
    <location>
        <begin position="43"/>
        <end position="70"/>
    </location>
</feature>
<feature type="compositionally biased region" description="Basic and acidic residues" evidence="1">
    <location>
        <begin position="58"/>
        <end position="70"/>
    </location>
</feature>
<reference evidence="2" key="1">
    <citation type="journal article" date="2015" name="Nature">
        <title>Complex archaea that bridge the gap between prokaryotes and eukaryotes.</title>
        <authorList>
            <person name="Spang A."/>
            <person name="Saw J.H."/>
            <person name="Jorgensen S.L."/>
            <person name="Zaremba-Niedzwiedzka K."/>
            <person name="Martijn J."/>
            <person name="Lind A.E."/>
            <person name="van Eijk R."/>
            <person name="Schleper C."/>
            <person name="Guy L."/>
            <person name="Ettema T.J."/>
        </authorList>
    </citation>
    <scope>NUCLEOTIDE SEQUENCE</scope>
</reference>
<name>A0A0F9TEC0_9ZZZZ</name>
<protein>
    <submittedName>
        <fullName evidence="2">Uncharacterized protein</fullName>
    </submittedName>
</protein>
<dbReference type="EMBL" id="LAZR01000276">
    <property type="protein sequence ID" value="KKN77569.1"/>
    <property type="molecule type" value="Genomic_DNA"/>
</dbReference>
<proteinExistence type="predicted"/>
<dbReference type="AlphaFoldDB" id="A0A0F9TEC0"/>
<evidence type="ECO:0000313" key="2">
    <source>
        <dbReference type="EMBL" id="KKN77569.1"/>
    </source>
</evidence>
<sequence>MAAGLIVALAVSGGLQIKAQYEQGKAEERRAKDEATLREHEAKLAEREAQEAQAAAAQEEKQHRKAGERFKARQRVVLGQGGVLPEGSALDVLEETASEIEIDALDIRRTGTVGAQGLTAGAQLSRLAGRSALLRGREKRRASRFGIAATGLQTFADIKGA</sequence>
<gene>
    <name evidence="2" type="ORF">LCGC14_0358440</name>
</gene>
<evidence type="ECO:0000256" key="1">
    <source>
        <dbReference type="SAM" id="MobiDB-lite"/>
    </source>
</evidence>